<dbReference type="AlphaFoldDB" id="A0A0L6Z6F6"/>
<comment type="caution">
    <text evidence="2">The sequence shown here is derived from an EMBL/GenBank/DDBJ whole genome shotgun (WGS) entry which is preliminary data.</text>
</comment>
<feature type="transmembrane region" description="Helical" evidence="1">
    <location>
        <begin position="127"/>
        <end position="159"/>
    </location>
</feature>
<feature type="transmembrane region" description="Helical" evidence="1">
    <location>
        <begin position="84"/>
        <end position="106"/>
    </location>
</feature>
<feature type="transmembrane region" description="Helical" evidence="1">
    <location>
        <begin position="234"/>
        <end position="259"/>
    </location>
</feature>
<keyword evidence="1" id="KW-0472">Membrane</keyword>
<dbReference type="Pfam" id="PF06161">
    <property type="entry name" value="DUF975"/>
    <property type="match status" value="1"/>
</dbReference>
<dbReference type="Proteomes" id="UP000037043">
    <property type="component" value="Unassembled WGS sequence"/>
</dbReference>
<dbReference type="EMBL" id="LHUR01000042">
    <property type="protein sequence ID" value="KOA18393.1"/>
    <property type="molecule type" value="Genomic_DNA"/>
</dbReference>
<reference evidence="3" key="1">
    <citation type="submission" date="2015-08" db="EMBL/GenBank/DDBJ databases">
        <title>Genome sequence of the strict anaerobe Clostridium homopropionicum LuHBu1 (DSM 5847T).</title>
        <authorList>
            <person name="Poehlein A."/>
            <person name="Beck M."/>
            <person name="Schiel-Bengelsdorf B."/>
            <person name="Bengelsdorf F.R."/>
            <person name="Daniel R."/>
            <person name="Duerre P."/>
        </authorList>
    </citation>
    <scope>NUCLEOTIDE SEQUENCE [LARGE SCALE GENOMIC DNA]</scope>
    <source>
        <strain evidence="3">DSM 5847</strain>
    </source>
</reference>
<keyword evidence="1" id="KW-0812">Transmembrane</keyword>
<dbReference type="STRING" id="36844.SAMN04488501_101185"/>
<dbReference type="PATRIC" id="fig|1121318.3.peg.3290"/>
<evidence type="ECO:0000313" key="2">
    <source>
        <dbReference type="EMBL" id="KOA18393.1"/>
    </source>
</evidence>
<sequence length="301" mass="33866">MNEDIRIKSIGELKRGAKEKLKGNWGIAILLTFLATLITNAFSFSGEISNLIDIISRGLDSLNTSIEQISEGTLAVTILVRLGMIINLLIGGSISYGISKFFLNLIRKEKLKVETLFSGFKYFGKNFLIQLIVGIFSFLWSLVIWIPAIILIIIIIISQASTLDIFYDPNISFSLIAGLLAIIIIAAILCSTISYLLIARYAMTYYIFVDNPDFAVMECISASKEIMEGNKVRLLLLQISFIGWHILSIITLFIGYLWIIPYINSSIAEFYNNLKEISEPKAENIIEDKIEITLEKNQDEQ</sequence>
<name>A0A0L6Z6F6_9CLOT</name>
<keyword evidence="3" id="KW-1185">Reference proteome</keyword>
<protein>
    <recommendedName>
        <fullName evidence="4">DUF975 family protein</fullName>
    </recommendedName>
</protein>
<feature type="transmembrane region" description="Helical" evidence="1">
    <location>
        <begin position="171"/>
        <end position="198"/>
    </location>
</feature>
<feature type="transmembrane region" description="Helical" evidence="1">
    <location>
        <begin position="21"/>
        <end position="42"/>
    </location>
</feature>
<dbReference type="PANTHER" id="PTHR40076:SF1">
    <property type="entry name" value="MEMBRANE PROTEIN"/>
    <property type="match status" value="1"/>
</dbReference>
<evidence type="ECO:0000313" key="3">
    <source>
        <dbReference type="Proteomes" id="UP000037043"/>
    </source>
</evidence>
<evidence type="ECO:0008006" key="4">
    <source>
        <dbReference type="Google" id="ProtNLM"/>
    </source>
</evidence>
<proteinExistence type="predicted"/>
<dbReference type="InterPro" id="IPR010380">
    <property type="entry name" value="DUF975"/>
</dbReference>
<accession>A0A0L6Z6F6</accession>
<organism evidence="2 3">
    <name type="scientific">Clostridium homopropionicum DSM 5847</name>
    <dbReference type="NCBI Taxonomy" id="1121318"/>
    <lineage>
        <taxon>Bacteria</taxon>
        <taxon>Bacillati</taxon>
        <taxon>Bacillota</taxon>
        <taxon>Clostridia</taxon>
        <taxon>Eubacteriales</taxon>
        <taxon>Clostridiaceae</taxon>
        <taxon>Clostridium</taxon>
    </lineage>
</organism>
<evidence type="ECO:0000256" key="1">
    <source>
        <dbReference type="SAM" id="Phobius"/>
    </source>
</evidence>
<dbReference type="PANTHER" id="PTHR40076">
    <property type="entry name" value="MEMBRANE PROTEIN-RELATED"/>
    <property type="match status" value="1"/>
</dbReference>
<keyword evidence="1" id="KW-1133">Transmembrane helix</keyword>
<gene>
    <name evidence="2" type="ORF">CLHOM_32950</name>
</gene>
<dbReference type="RefSeq" id="WP_052222741.1">
    <property type="nucleotide sequence ID" value="NZ_LHUR01000042.1"/>
</dbReference>